<evidence type="ECO:0000313" key="2">
    <source>
        <dbReference type="Proteomes" id="UP000276133"/>
    </source>
</evidence>
<reference evidence="1 2" key="1">
    <citation type="journal article" date="2018" name="Sci. Rep.">
        <title>Genomic signatures of local adaptation to the degree of environmental predictability in rotifers.</title>
        <authorList>
            <person name="Franch-Gras L."/>
            <person name="Hahn C."/>
            <person name="Garcia-Roger E.M."/>
            <person name="Carmona M.J."/>
            <person name="Serra M."/>
            <person name="Gomez A."/>
        </authorList>
    </citation>
    <scope>NUCLEOTIDE SEQUENCE [LARGE SCALE GENOMIC DNA]</scope>
    <source>
        <strain evidence="1">HYR1</strain>
    </source>
</reference>
<dbReference type="Proteomes" id="UP000276133">
    <property type="component" value="Unassembled WGS sequence"/>
</dbReference>
<name>A0A3M7PJW6_BRAPC</name>
<sequence>IDAKFLHEYSKGIDKQFEEFLNRKLNFKEDFKNPVVDYIKNIKNFWINTQQTKFDVENFPSTDLIIDYCNYVLQTHFRLSNVFKTFKRKNQSNDNRVKIRLNDQILELMYNIMTDSFTLLTSLSIDNSTEKLKMNQDIQSKWGESFEQSFKELKNYLKKECLCIVQDEADVCPAVPPRNHRYAEERVDDRVYLPGELLIIIKITSYSSEVPSPCVGKE</sequence>
<keyword evidence="2" id="KW-1185">Reference proteome</keyword>
<comment type="caution">
    <text evidence="1">The sequence shown here is derived from an EMBL/GenBank/DDBJ whole genome shotgun (WGS) entry which is preliminary data.</text>
</comment>
<dbReference type="EMBL" id="REGN01010298">
    <property type="protein sequence ID" value="RMZ99293.1"/>
    <property type="molecule type" value="Genomic_DNA"/>
</dbReference>
<protein>
    <submittedName>
        <fullName evidence="1">Uncharacterized protein</fullName>
    </submittedName>
</protein>
<gene>
    <name evidence="1" type="ORF">BpHYR1_007444</name>
</gene>
<accession>A0A3M7PJW6</accession>
<organism evidence="1 2">
    <name type="scientific">Brachionus plicatilis</name>
    <name type="common">Marine rotifer</name>
    <name type="synonym">Brachionus muelleri</name>
    <dbReference type="NCBI Taxonomy" id="10195"/>
    <lineage>
        <taxon>Eukaryota</taxon>
        <taxon>Metazoa</taxon>
        <taxon>Spiralia</taxon>
        <taxon>Gnathifera</taxon>
        <taxon>Rotifera</taxon>
        <taxon>Eurotatoria</taxon>
        <taxon>Monogononta</taxon>
        <taxon>Pseudotrocha</taxon>
        <taxon>Ploima</taxon>
        <taxon>Brachionidae</taxon>
        <taxon>Brachionus</taxon>
    </lineage>
</organism>
<evidence type="ECO:0000313" key="1">
    <source>
        <dbReference type="EMBL" id="RMZ99293.1"/>
    </source>
</evidence>
<feature type="non-terminal residue" evidence="1">
    <location>
        <position position="1"/>
    </location>
</feature>
<proteinExistence type="predicted"/>
<dbReference type="AlphaFoldDB" id="A0A3M7PJW6"/>